<keyword evidence="2" id="KW-1185">Reference proteome</keyword>
<accession>A0A4Y2NDS4</accession>
<evidence type="ECO:0000313" key="1">
    <source>
        <dbReference type="EMBL" id="GBN37103.1"/>
    </source>
</evidence>
<protein>
    <submittedName>
        <fullName evidence="1">Uncharacterized protein</fullName>
    </submittedName>
</protein>
<dbReference type="EMBL" id="BGPR01008958">
    <property type="protein sequence ID" value="GBN37103.1"/>
    <property type="molecule type" value="Genomic_DNA"/>
</dbReference>
<gene>
    <name evidence="1" type="ORF">AVEN_208325_1</name>
</gene>
<dbReference type="AlphaFoldDB" id="A0A4Y2NDS4"/>
<comment type="caution">
    <text evidence="1">The sequence shown here is derived from an EMBL/GenBank/DDBJ whole genome shotgun (WGS) entry which is preliminary data.</text>
</comment>
<reference evidence="1 2" key="1">
    <citation type="journal article" date="2019" name="Sci. Rep.">
        <title>Orb-weaving spider Araneus ventricosus genome elucidates the spidroin gene catalogue.</title>
        <authorList>
            <person name="Kono N."/>
            <person name="Nakamura H."/>
            <person name="Ohtoshi R."/>
            <person name="Moran D.A.P."/>
            <person name="Shinohara A."/>
            <person name="Yoshida Y."/>
            <person name="Fujiwara M."/>
            <person name="Mori M."/>
            <person name="Tomita M."/>
            <person name="Arakawa K."/>
        </authorList>
    </citation>
    <scope>NUCLEOTIDE SEQUENCE [LARGE SCALE GENOMIC DNA]</scope>
</reference>
<organism evidence="1 2">
    <name type="scientific">Araneus ventricosus</name>
    <name type="common">Orbweaver spider</name>
    <name type="synonym">Epeira ventricosa</name>
    <dbReference type="NCBI Taxonomy" id="182803"/>
    <lineage>
        <taxon>Eukaryota</taxon>
        <taxon>Metazoa</taxon>
        <taxon>Ecdysozoa</taxon>
        <taxon>Arthropoda</taxon>
        <taxon>Chelicerata</taxon>
        <taxon>Arachnida</taxon>
        <taxon>Araneae</taxon>
        <taxon>Araneomorphae</taxon>
        <taxon>Entelegynae</taxon>
        <taxon>Araneoidea</taxon>
        <taxon>Araneidae</taxon>
        <taxon>Araneus</taxon>
    </lineage>
</organism>
<evidence type="ECO:0000313" key="2">
    <source>
        <dbReference type="Proteomes" id="UP000499080"/>
    </source>
</evidence>
<name>A0A4Y2NDS4_ARAVE</name>
<sequence>MANTEKNRETRESRGQVARRLLQEAKRVKASVIMQESVEVVSTAQVARSISIELQDLIIEKNLVGKKFWDDVIEELEKFVLEEEEKEKCERDEGLERKDLLEEIKCEIRR</sequence>
<proteinExistence type="predicted"/>
<dbReference type="OrthoDB" id="10587258at2759"/>
<dbReference type="Proteomes" id="UP000499080">
    <property type="component" value="Unassembled WGS sequence"/>
</dbReference>